<dbReference type="CDD" id="cd16917">
    <property type="entry name" value="HATPase_UhpB-NarQ-NarX-like"/>
    <property type="match status" value="1"/>
</dbReference>
<dbReference type="Gene3D" id="1.20.5.1930">
    <property type="match status" value="1"/>
</dbReference>
<evidence type="ECO:0000256" key="3">
    <source>
        <dbReference type="ARBA" id="ARBA00022553"/>
    </source>
</evidence>
<evidence type="ECO:0000313" key="12">
    <source>
        <dbReference type="EMBL" id="GAA3621301.1"/>
    </source>
</evidence>
<dbReference type="EC" id="2.7.13.3" evidence="2"/>
<keyword evidence="5" id="KW-0547">Nucleotide-binding</keyword>
<keyword evidence="3" id="KW-0597">Phosphoprotein</keyword>
<dbReference type="Pfam" id="PF07730">
    <property type="entry name" value="HisKA_3"/>
    <property type="match status" value="1"/>
</dbReference>
<keyword evidence="13" id="KW-1185">Reference proteome</keyword>
<keyword evidence="4" id="KW-0808">Transferase</keyword>
<evidence type="ECO:0000256" key="9">
    <source>
        <dbReference type="SAM" id="Phobius"/>
    </source>
</evidence>
<evidence type="ECO:0000256" key="1">
    <source>
        <dbReference type="ARBA" id="ARBA00000085"/>
    </source>
</evidence>
<dbReference type="PANTHER" id="PTHR24421">
    <property type="entry name" value="NITRATE/NITRITE SENSOR PROTEIN NARX-RELATED"/>
    <property type="match status" value="1"/>
</dbReference>
<dbReference type="InterPro" id="IPR036890">
    <property type="entry name" value="HATPase_C_sf"/>
</dbReference>
<feature type="domain" description="Signal transduction histidine kinase subgroup 3 dimerisation and phosphoacceptor" evidence="11">
    <location>
        <begin position="191"/>
        <end position="257"/>
    </location>
</feature>
<evidence type="ECO:0000259" key="11">
    <source>
        <dbReference type="Pfam" id="PF07730"/>
    </source>
</evidence>
<feature type="transmembrane region" description="Helical" evidence="9">
    <location>
        <begin position="149"/>
        <end position="167"/>
    </location>
</feature>
<evidence type="ECO:0000313" key="13">
    <source>
        <dbReference type="Proteomes" id="UP001501490"/>
    </source>
</evidence>
<evidence type="ECO:0000256" key="6">
    <source>
        <dbReference type="ARBA" id="ARBA00022777"/>
    </source>
</evidence>
<dbReference type="EMBL" id="BAABAB010000016">
    <property type="protein sequence ID" value="GAA3621301.1"/>
    <property type="molecule type" value="Genomic_DNA"/>
</dbReference>
<dbReference type="InterPro" id="IPR050482">
    <property type="entry name" value="Sensor_HK_TwoCompSys"/>
</dbReference>
<keyword evidence="7" id="KW-0067">ATP-binding</keyword>
<evidence type="ECO:0000256" key="8">
    <source>
        <dbReference type="ARBA" id="ARBA00023012"/>
    </source>
</evidence>
<dbReference type="InterPro" id="IPR003594">
    <property type="entry name" value="HATPase_dom"/>
</dbReference>
<keyword evidence="9" id="KW-0472">Membrane</keyword>
<dbReference type="Proteomes" id="UP001501490">
    <property type="component" value="Unassembled WGS sequence"/>
</dbReference>
<accession>A0ABP6ZXV0</accession>
<organism evidence="12 13">
    <name type="scientific">Microlunatus ginsengisoli</name>
    <dbReference type="NCBI Taxonomy" id="363863"/>
    <lineage>
        <taxon>Bacteria</taxon>
        <taxon>Bacillati</taxon>
        <taxon>Actinomycetota</taxon>
        <taxon>Actinomycetes</taxon>
        <taxon>Propionibacteriales</taxon>
        <taxon>Propionibacteriaceae</taxon>
        <taxon>Microlunatus</taxon>
    </lineage>
</organism>
<feature type="domain" description="Histidine kinase/HSP90-like ATPase" evidence="10">
    <location>
        <begin position="305"/>
        <end position="395"/>
    </location>
</feature>
<sequence>MSAPPARGGPGAHSRLRLRLRRVGDVAVVVLALMMDLVAAGPEGIGGGQIAPILFVLATAAVYATLLLRWRHPIVIFCVQWCFTWTTMIEVWFQPFAALLIALHAVAARLSARWSVLALLATLVPFSLYSARTADVGGTVVPRAFAEVMVLWMLLATATWAVGRLSYVSARRSLRLHELQVAEAAAAVQAERMRLARELHDIVAHTVTIMMIQATGAKAVLEPGQPDVRKALEVIEDSGVQAMAELHRMLNLLRMPDGEDEPGALQPDLRDLQHLVGAAAQAGRDVSLEEVGTPGTLDPSVSGAAYRVVQEALTNAAKHGGPQAIVRVRLAWTESALEVSVTDRERGPKLSAEQAAALSSGHGLRGLRERVIMVGGALEAGPVDGGFRVRAILPRHGVRAGSLLASGQAG</sequence>
<dbReference type="Gene3D" id="3.30.565.10">
    <property type="entry name" value="Histidine kinase-like ATPase, C-terminal domain"/>
    <property type="match status" value="1"/>
</dbReference>
<keyword evidence="6" id="KW-0418">Kinase</keyword>
<evidence type="ECO:0000256" key="2">
    <source>
        <dbReference type="ARBA" id="ARBA00012438"/>
    </source>
</evidence>
<reference evidence="13" key="1">
    <citation type="journal article" date="2019" name="Int. J. Syst. Evol. Microbiol.">
        <title>The Global Catalogue of Microorganisms (GCM) 10K type strain sequencing project: providing services to taxonomists for standard genome sequencing and annotation.</title>
        <authorList>
            <consortium name="The Broad Institute Genomics Platform"/>
            <consortium name="The Broad Institute Genome Sequencing Center for Infectious Disease"/>
            <person name="Wu L."/>
            <person name="Ma J."/>
        </authorList>
    </citation>
    <scope>NUCLEOTIDE SEQUENCE [LARGE SCALE GENOMIC DNA]</scope>
    <source>
        <strain evidence="13">JCM 16929</strain>
    </source>
</reference>
<dbReference type="RefSeq" id="WP_344804833.1">
    <property type="nucleotide sequence ID" value="NZ_BAABAB010000016.1"/>
</dbReference>
<name>A0ABP6ZXV0_9ACTN</name>
<evidence type="ECO:0000256" key="7">
    <source>
        <dbReference type="ARBA" id="ARBA00022840"/>
    </source>
</evidence>
<dbReference type="PANTHER" id="PTHR24421:SF10">
    <property type="entry name" value="NITRATE_NITRITE SENSOR PROTEIN NARQ"/>
    <property type="match status" value="1"/>
</dbReference>
<proteinExistence type="predicted"/>
<keyword evidence="9" id="KW-0812">Transmembrane</keyword>
<gene>
    <name evidence="12" type="ORF">GCM10022236_24480</name>
</gene>
<feature type="transmembrane region" description="Helical" evidence="9">
    <location>
        <begin position="74"/>
        <end position="103"/>
    </location>
</feature>
<evidence type="ECO:0000256" key="4">
    <source>
        <dbReference type="ARBA" id="ARBA00022679"/>
    </source>
</evidence>
<dbReference type="InterPro" id="IPR011712">
    <property type="entry name" value="Sig_transdc_His_kin_sub3_dim/P"/>
</dbReference>
<evidence type="ECO:0000259" key="10">
    <source>
        <dbReference type="Pfam" id="PF02518"/>
    </source>
</evidence>
<feature type="transmembrane region" description="Helical" evidence="9">
    <location>
        <begin position="50"/>
        <end position="68"/>
    </location>
</feature>
<protein>
    <recommendedName>
        <fullName evidence="2">histidine kinase</fullName>
        <ecNumber evidence="2">2.7.13.3</ecNumber>
    </recommendedName>
</protein>
<dbReference type="SUPFAM" id="SSF55874">
    <property type="entry name" value="ATPase domain of HSP90 chaperone/DNA topoisomerase II/histidine kinase"/>
    <property type="match status" value="1"/>
</dbReference>
<keyword evidence="8" id="KW-0902">Two-component regulatory system</keyword>
<dbReference type="Pfam" id="PF02518">
    <property type="entry name" value="HATPase_c"/>
    <property type="match status" value="1"/>
</dbReference>
<feature type="transmembrane region" description="Helical" evidence="9">
    <location>
        <begin position="110"/>
        <end position="129"/>
    </location>
</feature>
<evidence type="ECO:0000256" key="5">
    <source>
        <dbReference type="ARBA" id="ARBA00022741"/>
    </source>
</evidence>
<comment type="catalytic activity">
    <reaction evidence="1">
        <text>ATP + protein L-histidine = ADP + protein N-phospho-L-histidine.</text>
        <dbReference type="EC" id="2.7.13.3"/>
    </reaction>
</comment>
<keyword evidence="9" id="KW-1133">Transmembrane helix</keyword>
<comment type="caution">
    <text evidence="12">The sequence shown here is derived from an EMBL/GenBank/DDBJ whole genome shotgun (WGS) entry which is preliminary data.</text>
</comment>